<dbReference type="RefSeq" id="WP_249701568.1">
    <property type="nucleotide sequence ID" value="NZ_JAMFLX010000036.1"/>
</dbReference>
<dbReference type="SUPFAM" id="SSF51338">
    <property type="entry name" value="Composite domain of metallo-dependent hydrolases"/>
    <property type="match status" value="2"/>
</dbReference>
<dbReference type="Pfam" id="PF01979">
    <property type="entry name" value="Amidohydro_1"/>
    <property type="match status" value="1"/>
</dbReference>
<dbReference type="Gene3D" id="2.30.40.10">
    <property type="entry name" value="Urease, subunit C, domain 1"/>
    <property type="match status" value="1"/>
</dbReference>
<dbReference type="InterPro" id="IPR011778">
    <property type="entry name" value="Hydantoinase/dihydroPyrase"/>
</dbReference>
<name>A0ABT0PKI8_9GAMM</name>
<dbReference type="CDD" id="cd01314">
    <property type="entry name" value="D-HYD"/>
    <property type="match status" value="1"/>
</dbReference>
<evidence type="ECO:0000256" key="2">
    <source>
        <dbReference type="ARBA" id="ARBA00008829"/>
    </source>
</evidence>
<evidence type="ECO:0000259" key="5">
    <source>
        <dbReference type="Pfam" id="PF01979"/>
    </source>
</evidence>
<evidence type="ECO:0000256" key="1">
    <source>
        <dbReference type="ARBA" id="ARBA00001947"/>
    </source>
</evidence>
<evidence type="ECO:0000313" key="6">
    <source>
        <dbReference type="EMBL" id="MCL6271900.1"/>
    </source>
</evidence>
<comment type="similarity">
    <text evidence="2">Belongs to the metallo-dependent hydrolases superfamily. Hydantoinase/dihydropyrimidinase family.</text>
</comment>
<comment type="caution">
    <text evidence="6">The sequence shown here is derived from an EMBL/GenBank/DDBJ whole genome shotgun (WGS) entry which is preliminary data.</text>
</comment>
<dbReference type="Gene3D" id="3.20.20.140">
    <property type="entry name" value="Metal-dependent hydrolases"/>
    <property type="match status" value="1"/>
</dbReference>
<keyword evidence="4 6" id="KW-0378">Hydrolase</keyword>
<accession>A0ABT0PKI8</accession>
<comment type="cofactor">
    <cofactor evidence="1">
        <name>Zn(2+)</name>
        <dbReference type="ChEBI" id="CHEBI:29105"/>
    </cofactor>
</comment>
<dbReference type="EC" id="3.5.2.2" evidence="6"/>
<dbReference type="GO" id="GO:0004157">
    <property type="term" value="F:dihydropyrimidinase activity"/>
    <property type="evidence" value="ECO:0007669"/>
    <property type="project" value="UniProtKB-EC"/>
</dbReference>
<dbReference type="SUPFAM" id="SSF51556">
    <property type="entry name" value="Metallo-dependent hydrolases"/>
    <property type="match status" value="1"/>
</dbReference>
<protein>
    <submittedName>
        <fullName evidence="6">Dihydropyrimidinase</fullName>
        <ecNumber evidence="6">3.5.2.2</ecNumber>
    </submittedName>
</protein>
<dbReference type="InterPro" id="IPR050378">
    <property type="entry name" value="Metallo-dep_Hydrolases_sf"/>
</dbReference>
<dbReference type="InterPro" id="IPR032466">
    <property type="entry name" value="Metal_Hydrolase"/>
</dbReference>
<keyword evidence="3" id="KW-0479">Metal-binding</keyword>
<dbReference type="InterPro" id="IPR006680">
    <property type="entry name" value="Amidohydro-rel"/>
</dbReference>
<dbReference type="Proteomes" id="UP001203338">
    <property type="component" value="Unassembled WGS sequence"/>
</dbReference>
<evidence type="ECO:0000256" key="4">
    <source>
        <dbReference type="ARBA" id="ARBA00022801"/>
    </source>
</evidence>
<evidence type="ECO:0000256" key="3">
    <source>
        <dbReference type="ARBA" id="ARBA00022723"/>
    </source>
</evidence>
<evidence type="ECO:0000313" key="7">
    <source>
        <dbReference type="Proteomes" id="UP001203338"/>
    </source>
</evidence>
<dbReference type="PANTHER" id="PTHR11647">
    <property type="entry name" value="HYDRANTOINASE/DIHYDROPYRIMIDINASE FAMILY MEMBER"/>
    <property type="match status" value="1"/>
</dbReference>
<feature type="domain" description="Amidohydrolase-related" evidence="5">
    <location>
        <begin position="49"/>
        <end position="434"/>
    </location>
</feature>
<keyword evidence="7" id="KW-1185">Reference proteome</keyword>
<dbReference type="PANTHER" id="PTHR11647:SF1">
    <property type="entry name" value="COLLAPSIN RESPONSE MEDIATOR PROTEIN"/>
    <property type="match status" value="1"/>
</dbReference>
<gene>
    <name evidence="6" type="primary">hydA</name>
    <name evidence="6" type="ORF">M3P05_18435</name>
</gene>
<proteinExistence type="inferred from homology"/>
<organism evidence="6 7">
    <name type="scientific">Parendozoicomonas callyspongiae</name>
    <dbReference type="NCBI Taxonomy" id="2942213"/>
    <lineage>
        <taxon>Bacteria</taxon>
        <taxon>Pseudomonadati</taxon>
        <taxon>Pseudomonadota</taxon>
        <taxon>Gammaproteobacteria</taxon>
        <taxon>Oceanospirillales</taxon>
        <taxon>Endozoicomonadaceae</taxon>
        <taxon>Parendozoicomonas</taxon>
    </lineage>
</organism>
<sequence>MSVLIKNATIVNAEESRQGDLLVANGLIDRIAPKIDVPADRVIDASGNYLIPGGIDVHTHMNIDVGIAKSCDDFYSGTVAAAFGGTTTIVDHMGFGPAGCSLHHQLEVYKEWAADQAVIDYSFHGTIQHINDDILDEMASMVDDGISSFKLYLTYGYKLGDSDVLKALLRLNELNALTCVHPENDSAVNFLRKRMLASGQTDPIFHALSRPAECEAEAISRMINLAALADAAPLYIVHLSNSAGLDYIRLAQQKGQPVFAETCPQYLFLDMQRYQQKGEEGLKYILSPPLREAWNQDKLWAGMNDGSIDTVATDHCTFTLEQKRMGLGDFTKCPNGLPGVETRLPLMFSEGVMKGRMSINRFVELVSAKPAKMFGMYPQKGVIREGADADLVLIDPAKEVTITKEKQHGNCDYTPYEGFKLQGYPVLTMLRGSILVENDQFHGEAGQGRFIRRKQLDEKFRLRR</sequence>
<dbReference type="InterPro" id="IPR011059">
    <property type="entry name" value="Metal-dep_hydrolase_composite"/>
</dbReference>
<dbReference type="EMBL" id="JAMFLX010000036">
    <property type="protein sequence ID" value="MCL6271900.1"/>
    <property type="molecule type" value="Genomic_DNA"/>
</dbReference>
<reference evidence="6 7" key="1">
    <citation type="submission" date="2022-05" db="EMBL/GenBank/DDBJ databases">
        <authorList>
            <person name="Park J.-S."/>
        </authorList>
    </citation>
    <scope>NUCLEOTIDE SEQUENCE [LARGE SCALE GENOMIC DNA]</scope>
    <source>
        <strain evidence="6 7">2012CJ34-2</strain>
    </source>
</reference>
<dbReference type="NCBIfam" id="TIGR02033">
    <property type="entry name" value="D-hydantoinase"/>
    <property type="match status" value="1"/>
</dbReference>